<dbReference type="Pfam" id="PF00528">
    <property type="entry name" value="BPD_transp_1"/>
    <property type="match status" value="1"/>
</dbReference>
<evidence type="ECO:0000256" key="1">
    <source>
        <dbReference type="ARBA" id="ARBA00004141"/>
    </source>
</evidence>
<dbReference type="PROSITE" id="PS50928">
    <property type="entry name" value="ABC_TM1"/>
    <property type="match status" value="1"/>
</dbReference>
<dbReference type="PROSITE" id="PS01058">
    <property type="entry name" value="SAICAR_SYNTHETASE_2"/>
    <property type="match status" value="1"/>
</dbReference>
<comment type="subcellular location">
    <subcellularLocation>
        <location evidence="1">Membrane</location>
        <topology evidence="1">Multi-pass membrane protein</topology>
    </subcellularLocation>
</comment>
<keyword evidence="6" id="KW-0732">Signal</keyword>
<feature type="transmembrane region" description="Helical" evidence="12">
    <location>
        <begin position="404"/>
        <end position="429"/>
    </location>
</feature>
<proteinExistence type="predicted"/>
<accession>A0A7R9C242</accession>
<keyword evidence="5 12" id="KW-0812">Transmembrane</keyword>
<keyword evidence="9" id="KW-0067">ATP-binding</keyword>
<evidence type="ECO:0000256" key="2">
    <source>
        <dbReference type="ARBA" id="ARBA00004672"/>
    </source>
</evidence>
<evidence type="ECO:0000256" key="5">
    <source>
        <dbReference type="ARBA" id="ARBA00022692"/>
    </source>
</evidence>
<dbReference type="GO" id="GO:0055085">
    <property type="term" value="P:transmembrane transport"/>
    <property type="evidence" value="ECO:0007669"/>
    <property type="project" value="InterPro"/>
</dbReference>
<evidence type="ECO:0000256" key="7">
    <source>
        <dbReference type="ARBA" id="ARBA00022741"/>
    </source>
</evidence>
<dbReference type="Gene3D" id="3.30.470.20">
    <property type="entry name" value="ATP-grasp fold, B domain"/>
    <property type="match status" value="1"/>
</dbReference>
<dbReference type="Proteomes" id="UP000678499">
    <property type="component" value="Unassembled WGS sequence"/>
</dbReference>
<evidence type="ECO:0000256" key="12">
    <source>
        <dbReference type="SAM" id="Phobius"/>
    </source>
</evidence>
<dbReference type="InterPro" id="IPR000515">
    <property type="entry name" value="MetI-like"/>
</dbReference>
<dbReference type="InterPro" id="IPR051613">
    <property type="entry name" value="ABC_transp_permease_HisMQ"/>
</dbReference>
<dbReference type="InterPro" id="IPR028923">
    <property type="entry name" value="SAICAR_synt/ADE2_N"/>
</dbReference>
<dbReference type="SMART" id="SM00062">
    <property type="entry name" value="PBPb"/>
    <property type="match status" value="1"/>
</dbReference>
<dbReference type="GO" id="GO:0006189">
    <property type="term" value="P:'de novo' IMP biosynthetic process"/>
    <property type="evidence" value="ECO:0007669"/>
    <property type="project" value="UniProtKB-UniPathway"/>
</dbReference>
<dbReference type="InterPro" id="IPR001638">
    <property type="entry name" value="Solute-binding_3/MltF_N"/>
</dbReference>
<keyword evidence="7" id="KW-0547">Nucleotide-binding</keyword>
<dbReference type="OrthoDB" id="8299752at2759"/>
<evidence type="ECO:0000256" key="9">
    <source>
        <dbReference type="ARBA" id="ARBA00022840"/>
    </source>
</evidence>
<evidence type="ECO:0000256" key="10">
    <source>
        <dbReference type="ARBA" id="ARBA00022989"/>
    </source>
</evidence>
<dbReference type="Pfam" id="PF01259">
    <property type="entry name" value="SAICAR_synt"/>
    <property type="match status" value="1"/>
</dbReference>
<dbReference type="SUPFAM" id="SSF56104">
    <property type="entry name" value="SAICAR synthase-like"/>
    <property type="match status" value="1"/>
</dbReference>
<sequence>MKVLTYQVNEVLKNLFDQGGMLLVDFKLEFGVFHDRIVLGDEFSPDGCRLWDKETKKKLDKDRFRQGLGGVVEAYEEVAARLESAYAPFEYKTPDNKLVGFDIDLGNAICAKLKAKCVWVENSFDGMIPALKAKKFDGILSSMTVTTDRAKQIAFSNKIYNTPTRMVAKKGSPLLPTPASLKGKRVGVQQGTIQEGYAKAYWAPKGVNVVPYPNQDVLYQDMVSGRLDATLQDAIMVDAGFLKSAKGKGFAFAGNNVVDAKTLGVGAAIGLRKEDVDLKKNIDKALQLGLNSITESIHMEQIDINPFVAGVITLAFIYGAYFTETFRGAFQAVPKGQLEAAYAYGMTPFQVFRRVLFPQMMRFALPGIGNNWQVLIKATALVSLIGLTDIVKITQDAGRSSMQVFYFSIVAAVIYLAITTLSNLILMWLERRYSAGVKKGQL</sequence>
<dbReference type="Gene3D" id="1.10.3720.10">
    <property type="entry name" value="MetI-like"/>
    <property type="match status" value="1"/>
</dbReference>
<gene>
    <name evidence="14" type="ORF">NMOB1V02_LOCUS12459</name>
</gene>
<name>A0A7R9C242_9CRUS</name>
<dbReference type="GO" id="GO:0004639">
    <property type="term" value="F:phosphoribosylaminoimidazolesuccinocarboxamide synthase activity"/>
    <property type="evidence" value="ECO:0007669"/>
    <property type="project" value="UniProtKB-EC"/>
</dbReference>
<dbReference type="Pfam" id="PF00497">
    <property type="entry name" value="SBP_bac_3"/>
    <property type="match status" value="1"/>
</dbReference>
<dbReference type="InterPro" id="IPR018236">
    <property type="entry name" value="SAICAR_synthetase_CS"/>
</dbReference>
<comment type="pathway">
    <text evidence="2">Purine metabolism; IMP biosynthesis via de novo pathway; 5-amino-1-(5-phospho-D-ribosyl)imidazole-4-carboxamide from 5-amino-1-(5-phospho-D-ribosyl)imidazole-4-carboxylate: step 1/2.</text>
</comment>
<evidence type="ECO:0000259" key="13">
    <source>
        <dbReference type="PROSITE" id="PS50928"/>
    </source>
</evidence>
<keyword evidence="15" id="KW-1185">Reference proteome</keyword>
<keyword evidence="10 12" id="KW-1133">Transmembrane helix</keyword>
<protein>
    <recommendedName>
        <fullName evidence="3">phosphoribosylaminoimidazolesuccinocarboxamide synthase</fullName>
        <ecNumber evidence="3">6.3.2.6</ecNumber>
    </recommendedName>
</protein>
<reference evidence="14" key="1">
    <citation type="submission" date="2020-11" db="EMBL/GenBank/DDBJ databases">
        <authorList>
            <person name="Tran Van P."/>
        </authorList>
    </citation>
    <scope>NUCLEOTIDE SEQUENCE</scope>
</reference>
<keyword evidence="4" id="KW-0436">Ligase</keyword>
<dbReference type="EMBL" id="OA892198">
    <property type="protein sequence ID" value="CAD7284855.1"/>
    <property type="molecule type" value="Genomic_DNA"/>
</dbReference>
<keyword evidence="8" id="KW-0658">Purine biosynthesis</keyword>
<keyword evidence="11 12" id="KW-0472">Membrane</keyword>
<dbReference type="PROSITE" id="PS01039">
    <property type="entry name" value="SBP_BACTERIAL_3"/>
    <property type="match status" value="1"/>
</dbReference>
<dbReference type="Gene3D" id="3.40.190.10">
    <property type="entry name" value="Periplasmic binding protein-like II"/>
    <property type="match status" value="2"/>
</dbReference>
<evidence type="ECO:0000313" key="14">
    <source>
        <dbReference type="EMBL" id="CAD7284855.1"/>
    </source>
</evidence>
<evidence type="ECO:0000256" key="6">
    <source>
        <dbReference type="ARBA" id="ARBA00022729"/>
    </source>
</evidence>
<organism evidence="14">
    <name type="scientific">Notodromas monacha</name>
    <dbReference type="NCBI Taxonomy" id="399045"/>
    <lineage>
        <taxon>Eukaryota</taxon>
        <taxon>Metazoa</taxon>
        <taxon>Ecdysozoa</taxon>
        <taxon>Arthropoda</taxon>
        <taxon>Crustacea</taxon>
        <taxon>Oligostraca</taxon>
        <taxon>Ostracoda</taxon>
        <taxon>Podocopa</taxon>
        <taxon>Podocopida</taxon>
        <taxon>Cypridocopina</taxon>
        <taxon>Cypridoidea</taxon>
        <taxon>Cyprididae</taxon>
        <taxon>Notodromas</taxon>
    </lineage>
</organism>
<evidence type="ECO:0000256" key="11">
    <source>
        <dbReference type="ARBA" id="ARBA00023136"/>
    </source>
</evidence>
<evidence type="ECO:0000256" key="4">
    <source>
        <dbReference type="ARBA" id="ARBA00022598"/>
    </source>
</evidence>
<feature type="domain" description="ABC transmembrane type-1" evidence="13">
    <location>
        <begin position="246"/>
        <end position="426"/>
    </location>
</feature>
<evidence type="ECO:0000256" key="3">
    <source>
        <dbReference type="ARBA" id="ARBA00012217"/>
    </source>
</evidence>
<dbReference type="UniPathway" id="UPA00074">
    <property type="reaction ID" value="UER00131"/>
</dbReference>
<dbReference type="SUPFAM" id="SSF53850">
    <property type="entry name" value="Periplasmic binding protein-like II"/>
    <property type="match status" value="1"/>
</dbReference>
<dbReference type="EMBL" id="CAJPEX010010161">
    <property type="protein sequence ID" value="CAG0925007.1"/>
    <property type="molecule type" value="Genomic_DNA"/>
</dbReference>
<dbReference type="GO" id="GO:0005886">
    <property type="term" value="C:plasma membrane"/>
    <property type="evidence" value="ECO:0007669"/>
    <property type="project" value="TreeGrafter"/>
</dbReference>
<dbReference type="InterPro" id="IPR018313">
    <property type="entry name" value="SBP_3_CS"/>
</dbReference>
<dbReference type="PANTHER" id="PTHR30133">
    <property type="entry name" value="CATIONIC AMINO ACID TRANSPORTER, MEMBRANE COMPONENT"/>
    <property type="match status" value="1"/>
</dbReference>
<dbReference type="EC" id="6.3.2.6" evidence="3"/>
<dbReference type="GO" id="GO:0005524">
    <property type="term" value="F:ATP binding"/>
    <property type="evidence" value="ECO:0007669"/>
    <property type="project" value="UniProtKB-KW"/>
</dbReference>
<dbReference type="SUPFAM" id="SSF161098">
    <property type="entry name" value="MetI-like"/>
    <property type="match status" value="1"/>
</dbReference>
<dbReference type="PANTHER" id="PTHR30133:SF1">
    <property type="entry name" value="HISTIDINE TRANSPORT SYSTEM PERMEASE PROTEIN HISQ"/>
    <property type="match status" value="1"/>
</dbReference>
<dbReference type="CDD" id="cd06261">
    <property type="entry name" value="TM_PBP2"/>
    <property type="match status" value="1"/>
</dbReference>
<dbReference type="InterPro" id="IPR035906">
    <property type="entry name" value="MetI-like_sf"/>
</dbReference>
<evidence type="ECO:0000313" key="15">
    <source>
        <dbReference type="Proteomes" id="UP000678499"/>
    </source>
</evidence>
<dbReference type="AlphaFoldDB" id="A0A7R9C242"/>
<evidence type="ECO:0000256" key="8">
    <source>
        <dbReference type="ARBA" id="ARBA00022755"/>
    </source>
</evidence>